<evidence type="ECO:0000256" key="5">
    <source>
        <dbReference type="ARBA" id="ARBA00023136"/>
    </source>
</evidence>
<feature type="domain" description="ABC transporter substrate-binding protein PnrA-like" evidence="8">
    <location>
        <begin position="41"/>
        <end position="331"/>
    </location>
</feature>
<reference evidence="9" key="1">
    <citation type="journal article" date="2015" name="PeerJ">
        <title>First genomic representation of candidate bacterial phylum KSB3 points to enhanced environmental sensing as a trigger of wastewater bulking.</title>
        <authorList>
            <person name="Sekiguchi Y."/>
            <person name="Ohashi A."/>
            <person name="Parks D.H."/>
            <person name="Yamauchi T."/>
            <person name="Tyson G.W."/>
            <person name="Hugenholtz P."/>
        </authorList>
    </citation>
    <scope>NUCLEOTIDE SEQUENCE [LARGE SCALE GENOMIC DNA]</scope>
</reference>
<keyword evidence="6" id="KW-0449">Lipoprotein</keyword>
<dbReference type="Proteomes" id="UP000030700">
    <property type="component" value="Unassembled WGS sequence"/>
</dbReference>
<dbReference type="PANTHER" id="PTHR34296">
    <property type="entry name" value="TRANSCRIPTIONAL ACTIVATOR PROTEIN MED"/>
    <property type="match status" value="1"/>
</dbReference>
<dbReference type="HOGENOM" id="CLU_038813_0_0_0"/>
<keyword evidence="4 7" id="KW-0732">Signal</keyword>
<dbReference type="InterPro" id="IPR050957">
    <property type="entry name" value="BMP_lipoprotein"/>
</dbReference>
<name>A0A0S6VV73_9BACT</name>
<keyword evidence="3" id="KW-1003">Cell membrane</keyword>
<dbReference type="InterPro" id="IPR003760">
    <property type="entry name" value="PnrA-like"/>
</dbReference>
<organism evidence="9">
    <name type="scientific">Candidatus Moduliflexus flocculans</name>
    <dbReference type="NCBI Taxonomy" id="1499966"/>
    <lineage>
        <taxon>Bacteria</taxon>
        <taxon>Candidatus Moduliflexota</taxon>
        <taxon>Candidatus Moduliflexia</taxon>
        <taxon>Candidatus Moduliflexales</taxon>
        <taxon>Candidatus Moduliflexaceae</taxon>
    </lineage>
</organism>
<accession>A0A0S6VV73</accession>
<dbReference type="SUPFAM" id="SSF53822">
    <property type="entry name" value="Periplasmic binding protein-like I"/>
    <property type="match status" value="1"/>
</dbReference>
<dbReference type="InterPro" id="IPR028082">
    <property type="entry name" value="Peripla_BP_I"/>
</dbReference>
<dbReference type="GO" id="GO:0005886">
    <property type="term" value="C:plasma membrane"/>
    <property type="evidence" value="ECO:0007669"/>
    <property type="project" value="UniProtKB-SubCell"/>
</dbReference>
<feature type="signal peptide" evidence="7">
    <location>
        <begin position="1"/>
        <end position="25"/>
    </location>
</feature>
<evidence type="ECO:0000256" key="1">
    <source>
        <dbReference type="ARBA" id="ARBA00004193"/>
    </source>
</evidence>
<keyword evidence="5" id="KW-0472">Membrane</keyword>
<dbReference type="PANTHER" id="PTHR34296:SF2">
    <property type="entry name" value="ABC TRANSPORTER GUANOSINE-BINDING PROTEIN NUPN"/>
    <property type="match status" value="1"/>
</dbReference>
<evidence type="ECO:0000256" key="2">
    <source>
        <dbReference type="ARBA" id="ARBA00008610"/>
    </source>
</evidence>
<gene>
    <name evidence="9" type="ORF">U14_00934</name>
</gene>
<feature type="chain" id="PRO_5006631530" evidence="7">
    <location>
        <begin position="26"/>
        <end position="338"/>
    </location>
</feature>
<dbReference type="EMBL" id="DF820455">
    <property type="protein sequence ID" value="GAK49711.1"/>
    <property type="molecule type" value="Genomic_DNA"/>
</dbReference>
<evidence type="ECO:0000256" key="4">
    <source>
        <dbReference type="ARBA" id="ARBA00022729"/>
    </source>
</evidence>
<keyword evidence="10" id="KW-1185">Reference proteome</keyword>
<evidence type="ECO:0000256" key="6">
    <source>
        <dbReference type="ARBA" id="ARBA00023288"/>
    </source>
</evidence>
<comment type="subcellular location">
    <subcellularLocation>
        <location evidence="1">Cell membrane</location>
        <topology evidence="1">Lipid-anchor</topology>
    </subcellularLocation>
</comment>
<evidence type="ECO:0000313" key="10">
    <source>
        <dbReference type="Proteomes" id="UP000030700"/>
    </source>
</evidence>
<evidence type="ECO:0000256" key="3">
    <source>
        <dbReference type="ARBA" id="ARBA00022475"/>
    </source>
</evidence>
<dbReference type="Gene3D" id="3.40.50.2300">
    <property type="match status" value="2"/>
</dbReference>
<dbReference type="STRING" id="1499966.U14_00934"/>
<dbReference type="AlphaFoldDB" id="A0A0S6VV73"/>
<comment type="similarity">
    <text evidence="2">Belongs to the BMP lipoprotein family.</text>
</comment>
<proteinExistence type="inferred from homology"/>
<evidence type="ECO:0000259" key="8">
    <source>
        <dbReference type="Pfam" id="PF02608"/>
    </source>
</evidence>
<evidence type="ECO:0000313" key="9">
    <source>
        <dbReference type="EMBL" id="GAK49711.1"/>
    </source>
</evidence>
<evidence type="ECO:0000256" key="7">
    <source>
        <dbReference type="SAM" id="SignalP"/>
    </source>
</evidence>
<sequence length="338" mass="36298">MRTVWKMLIIVLILGTTIHCHPSEAADRKKIGICFTAVGPGDLSFNNMLYKGSIELQAKYDIEFVYQTVTADTDKEFERALRELAEQADMVMTLGFQARGGLNAAAKAFPDTQFVLFDVVAEPAPNVSSVVYAQHEGGFIGGALAALVTQTKTVGFVAGVDIDILKAYISGFQQGVAYVDPSVKVLVEYCTLFPNFSGFSSPDKGYAIASKMIDAGADIVFNGAGGSGPGIIQAAVEHQKYAIGTDANQDYLAPGFVLTSVMKRLDTSMLDIGGKFMRGELTGNTVYEYAYRNGGISLTPMEFTKDKIPADVLEKVAAIEQKIISGDIVVTNLLTPPK</sequence>
<dbReference type="Pfam" id="PF02608">
    <property type="entry name" value="Bmp"/>
    <property type="match status" value="1"/>
</dbReference>
<dbReference type="CDD" id="cd06354">
    <property type="entry name" value="PBP1_PrnA-like"/>
    <property type="match status" value="1"/>
</dbReference>
<protein>
    <submittedName>
        <fullName evidence="9">Nucleoside-binding protein</fullName>
    </submittedName>
</protein>